<dbReference type="AlphaFoldDB" id="A0AAE3DQ89"/>
<sequence length="297" mass="32333">MNTIFVLVNRNRKLFFRDKGMLISALITPLILIVLYGTFLANVYKDSFRSSLPAAFTVADKLINGAVAAQLAAGLLAVSCVTVTFCVNLTMIQDRANGTRKDFNVSPVKRPVLYLGYFFATVLNSLMVNGLALICCFIYMEGMGCYLSGTDVLWLLVDIVILVLFGSSLSGIICYPLKTQGQMSAVGTVVSAGYGFLCGAYMPIANFGSGLQKVLSFIPSTYGTSLLKNHMLRGVFEEMRASGFPEEVVKGIADSLDCNPVFQGKKVTTEAMLLIMVLSTVVFMVVYLILTNCQEKE</sequence>
<evidence type="ECO:0000313" key="8">
    <source>
        <dbReference type="Proteomes" id="UP001197875"/>
    </source>
</evidence>
<dbReference type="PANTHER" id="PTHR43229:SF2">
    <property type="entry name" value="NODULATION PROTEIN J"/>
    <property type="match status" value="1"/>
</dbReference>
<comment type="caution">
    <text evidence="7">The sequence shown here is derived from an EMBL/GenBank/DDBJ whole genome shotgun (WGS) entry which is preliminary data.</text>
</comment>
<comment type="subcellular location">
    <subcellularLocation>
        <location evidence="1">Membrane</location>
        <topology evidence="1">Multi-pass membrane protein</topology>
    </subcellularLocation>
</comment>
<evidence type="ECO:0000256" key="1">
    <source>
        <dbReference type="ARBA" id="ARBA00004141"/>
    </source>
</evidence>
<dbReference type="PANTHER" id="PTHR43229">
    <property type="entry name" value="NODULATION PROTEIN J"/>
    <property type="match status" value="1"/>
</dbReference>
<evidence type="ECO:0000259" key="6">
    <source>
        <dbReference type="Pfam" id="PF01061"/>
    </source>
</evidence>
<dbReference type="InterPro" id="IPR013525">
    <property type="entry name" value="ABC2_TM"/>
</dbReference>
<evidence type="ECO:0000256" key="5">
    <source>
        <dbReference type="SAM" id="Phobius"/>
    </source>
</evidence>
<dbReference type="InterPro" id="IPR051784">
    <property type="entry name" value="Nod_factor_ABC_transporter"/>
</dbReference>
<dbReference type="EMBL" id="JAJEPR010000002">
    <property type="protein sequence ID" value="MCC2188631.1"/>
    <property type="molecule type" value="Genomic_DNA"/>
</dbReference>
<feature type="transmembrane region" description="Helical" evidence="5">
    <location>
        <begin position="63"/>
        <end position="91"/>
    </location>
</feature>
<dbReference type="RefSeq" id="WP_227614155.1">
    <property type="nucleotide sequence ID" value="NZ_JAJEPR010000002.1"/>
</dbReference>
<feature type="transmembrane region" description="Helical" evidence="5">
    <location>
        <begin position="185"/>
        <end position="204"/>
    </location>
</feature>
<proteinExistence type="predicted"/>
<evidence type="ECO:0000256" key="4">
    <source>
        <dbReference type="ARBA" id="ARBA00023136"/>
    </source>
</evidence>
<organism evidence="7 8">
    <name type="scientific">Fusicatenibacter faecihominis</name>
    <dbReference type="NCBI Taxonomy" id="2881276"/>
    <lineage>
        <taxon>Bacteria</taxon>
        <taxon>Bacillati</taxon>
        <taxon>Bacillota</taxon>
        <taxon>Clostridia</taxon>
        <taxon>Lachnospirales</taxon>
        <taxon>Lachnospiraceae</taxon>
        <taxon>Fusicatenibacter</taxon>
    </lineage>
</organism>
<dbReference type="GO" id="GO:0043190">
    <property type="term" value="C:ATP-binding cassette (ABC) transporter complex"/>
    <property type="evidence" value="ECO:0007669"/>
    <property type="project" value="InterPro"/>
</dbReference>
<keyword evidence="8" id="KW-1185">Reference proteome</keyword>
<accession>A0AAE3DQ89</accession>
<feature type="transmembrane region" description="Helical" evidence="5">
    <location>
        <begin position="152"/>
        <end position="173"/>
    </location>
</feature>
<keyword evidence="4 5" id="KW-0472">Membrane</keyword>
<evidence type="ECO:0000313" key="7">
    <source>
        <dbReference type="EMBL" id="MCC2188631.1"/>
    </source>
</evidence>
<protein>
    <submittedName>
        <fullName evidence="7">ABC transporter permease</fullName>
    </submittedName>
</protein>
<feature type="transmembrane region" description="Helical" evidence="5">
    <location>
        <begin position="21"/>
        <end position="43"/>
    </location>
</feature>
<dbReference type="Proteomes" id="UP001197875">
    <property type="component" value="Unassembled WGS sequence"/>
</dbReference>
<feature type="transmembrane region" description="Helical" evidence="5">
    <location>
        <begin position="271"/>
        <end position="290"/>
    </location>
</feature>
<evidence type="ECO:0000256" key="3">
    <source>
        <dbReference type="ARBA" id="ARBA00022989"/>
    </source>
</evidence>
<keyword evidence="2 5" id="KW-0812">Transmembrane</keyword>
<dbReference type="InterPro" id="IPR000412">
    <property type="entry name" value="ABC_2_transport"/>
</dbReference>
<name>A0AAE3DQ89_9FIRM</name>
<feature type="domain" description="ABC-2 type transporter transmembrane" evidence="6">
    <location>
        <begin position="4"/>
        <end position="227"/>
    </location>
</feature>
<evidence type="ECO:0000256" key="2">
    <source>
        <dbReference type="ARBA" id="ARBA00022692"/>
    </source>
</evidence>
<gene>
    <name evidence="7" type="ORF">LKD71_02125</name>
</gene>
<feature type="transmembrane region" description="Helical" evidence="5">
    <location>
        <begin position="112"/>
        <end position="140"/>
    </location>
</feature>
<dbReference type="GO" id="GO:0140359">
    <property type="term" value="F:ABC-type transporter activity"/>
    <property type="evidence" value="ECO:0007669"/>
    <property type="project" value="InterPro"/>
</dbReference>
<dbReference type="PIRSF" id="PIRSF006648">
    <property type="entry name" value="DrrB"/>
    <property type="match status" value="1"/>
</dbReference>
<dbReference type="Pfam" id="PF01061">
    <property type="entry name" value="ABC2_membrane"/>
    <property type="match status" value="1"/>
</dbReference>
<reference evidence="7 8" key="1">
    <citation type="submission" date="2021-10" db="EMBL/GenBank/DDBJ databases">
        <title>Anaerobic single-cell dispensing facilitates the cultivation of human gut bacteria.</title>
        <authorList>
            <person name="Afrizal A."/>
        </authorList>
    </citation>
    <scope>NUCLEOTIDE SEQUENCE [LARGE SCALE GENOMIC DNA]</scope>
    <source>
        <strain evidence="7 8">CLA-AA-H277</strain>
    </source>
</reference>
<keyword evidence="3 5" id="KW-1133">Transmembrane helix</keyword>